<dbReference type="SUPFAM" id="SSF82866">
    <property type="entry name" value="Multidrug efflux transporter AcrB transmembrane domain"/>
    <property type="match status" value="2"/>
</dbReference>
<accession>A0AAD2B268</accession>
<evidence type="ECO:0000313" key="3">
    <source>
        <dbReference type="Proteomes" id="UP001190002"/>
    </source>
</evidence>
<dbReference type="Pfam" id="PF00873">
    <property type="entry name" value="ACR_tran"/>
    <property type="match status" value="1"/>
</dbReference>
<dbReference type="EMBL" id="CATVXE010000031">
    <property type="protein sequence ID" value="CAJ0696975.1"/>
    <property type="molecule type" value="Genomic_DNA"/>
</dbReference>
<evidence type="ECO:0000256" key="1">
    <source>
        <dbReference type="SAM" id="Phobius"/>
    </source>
</evidence>
<feature type="transmembrane region" description="Helical" evidence="1">
    <location>
        <begin position="363"/>
        <end position="385"/>
    </location>
</feature>
<feature type="transmembrane region" description="Helical" evidence="1">
    <location>
        <begin position="339"/>
        <end position="357"/>
    </location>
</feature>
<dbReference type="RefSeq" id="WP_009241631.1">
    <property type="nucleotide sequence ID" value="NZ_CATVXE010000031.1"/>
</dbReference>
<feature type="transmembrane region" description="Helical" evidence="1">
    <location>
        <begin position="994"/>
        <end position="1019"/>
    </location>
</feature>
<dbReference type="PANTHER" id="PTHR32063:SF4">
    <property type="entry name" value="SLR6043 PROTEIN"/>
    <property type="match status" value="1"/>
</dbReference>
<protein>
    <submittedName>
        <fullName evidence="2">Cobalt-zinc-cadmium resistance protein CzcA</fullName>
    </submittedName>
</protein>
<dbReference type="AlphaFoldDB" id="A0AAD2B268"/>
<dbReference type="Gene3D" id="3.30.70.1430">
    <property type="entry name" value="Multidrug efflux transporter AcrB pore domain"/>
    <property type="match status" value="2"/>
</dbReference>
<sequence length="1045" mass="111245">MLNAIIRFSLRFRGVIYALAIVVACYGLYTLTRAKLDVFPEFAPPMSIVHTEAPGLTSEQVETLVTQPLENALGGMVGLQSMRSRSMQGLSAITLVFDDHTNVLQVRQLVTERINGMAATLPTGVMPPRLLPLTTTTSVVRIIGITSKTRSLMDLYDIAQWTVRPQLLSVPGVADVIVFGGDARQMQVQVDPAKLMRYGLSVQDVIAAARLSTGVRGAGFIENNNQRIAVNADGQIATPQKLAGVVLRWSNGTAVRLGDVATVAWGSTPPVGAASIMGQAGVQLVLESQYGTNTLAITKSIEKTLDALGPVLVQHGVEVNAGVFRPANFIDTSVGHLRTALIVGAVLVMAVLFLFLLNVRTAVISAVAIPLSLLVASIVLTSLGVSLNTMTLGGLAIALGEVVDDAIIDVENIYRRLRENCALPQPLAVFRVVLRASLEVRSAVVFATFIVMLIFLPLLTLSGVAGKLFAPLGIAYILAVLASLAVALTLTPAMALALLTRRPLPAREPHWIVGLKASYTALLMKIEQHMKAVTVTVALMCVTALAALPFMSGNFIPQLREGHYIVHMGLAPGTSLEESMRIGTQISKALMQVPGVRLVAQRAGRANNVVDPTGVQLSEFEIDLEPMSASDQSWALYRVRQALARFPGLTTSVNTFLVERIDETISGATAPVVVNVFGNNLDVIDRTAQDIARLIGAIHGVASVQVASPPGIPELDVKLKPDQLSRWGFRPVEVLDAIQAAYAGVTVSQIYQGSRSYDVTVVLAPSARQTLGDIGALMLRNADGLAVPLRELATIRQVFGRYQIAHDGGQRMQTVSINLGSRPVSDFVGEAQARVNHEIKMPPGTYAVFGGESEARAQSQHDLIAYGTMSLIGITLLLFLALKSRRRVLLVMTNLPFALVGGVLSVVVAGGNLSLGSMVGFVTLFGISLRNSIMLISHYEHLVHVDGLPWSMDTTVRGASERLVPILMTALVTALALLPLAVTSGAAGNEIEGPMAIVILGGLITSTALNLIVLPTLALHYGRFERDMLAEPDRAAGGIVTGGES</sequence>
<dbReference type="Proteomes" id="UP001190002">
    <property type="component" value="Unassembled WGS sequence"/>
</dbReference>
<dbReference type="GO" id="GO:0042910">
    <property type="term" value="F:xenobiotic transmembrane transporter activity"/>
    <property type="evidence" value="ECO:0007669"/>
    <property type="project" value="TreeGrafter"/>
</dbReference>
<keyword evidence="1" id="KW-0472">Membrane</keyword>
<dbReference type="InterPro" id="IPR027463">
    <property type="entry name" value="AcrB_DN_DC_subdom"/>
</dbReference>
<proteinExistence type="predicted"/>
<dbReference type="Gene3D" id="1.20.1640.10">
    <property type="entry name" value="Multidrug efflux transporter AcrB transmembrane domain"/>
    <property type="match status" value="2"/>
</dbReference>
<dbReference type="Gene3D" id="3.30.70.1320">
    <property type="entry name" value="Multidrug efflux transporter AcrB pore domain like"/>
    <property type="match status" value="1"/>
</dbReference>
<keyword evidence="1" id="KW-0812">Transmembrane</keyword>
<dbReference type="PANTHER" id="PTHR32063">
    <property type="match status" value="1"/>
</dbReference>
<name>A0AAD2B268_9RALS</name>
<feature type="transmembrane region" description="Helical" evidence="1">
    <location>
        <begin position="12"/>
        <end position="31"/>
    </location>
</feature>
<dbReference type="InterPro" id="IPR001036">
    <property type="entry name" value="Acrflvin-R"/>
</dbReference>
<dbReference type="SUPFAM" id="SSF82714">
    <property type="entry name" value="Multidrug efflux transporter AcrB TolC docking domain, DN and DC subdomains"/>
    <property type="match status" value="2"/>
</dbReference>
<keyword evidence="1" id="KW-1133">Transmembrane helix</keyword>
<comment type="caution">
    <text evidence="2">The sequence shown here is derived from an EMBL/GenBank/DDBJ whole genome shotgun (WGS) entry which is preliminary data.</text>
</comment>
<dbReference type="Gene3D" id="3.30.70.1440">
    <property type="entry name" value="Multidrug efflux transporter AcrB pore domain"/>
    <property type="match status" value="1"/>
</dbReference>
<feature type="transmembrane region" description="Helical" evidence="1">
    <location>
        <begin position="963"/>
        <end position="982"/>
    </location>
</feature>
<feature type="transmembrane region" description="Helical" evidence="1">
    <location>
        <begin position="532"/>
        <end position="551"/>
    </location>
</feature>
<feature type="transmembrane region" description="Helical" evidence="1">
    <location>
        <begin position="889"/>
        <end position="909"/>
    </location>
</feature>
<feature type="transmembrane region" description="Helical" evidence="1">
    <location>
        <begin position="443"/>
        <end position="462"/>
    </location>
</feature>
<feature type="transmembrane region" description="Helical" evidence="1">
    <location>
        <begin position="863"/>
        <end position="882"/>
    </location>
</feature>
<dbReference type="Gene3D" id="3.30.2090.10">
    <property type="entry name" value="Multidrug efflux transporter AcrB TolC docking domain, DN and DC subdomains"/>
    <property type="match status" value="2"/>
</dbReference>
<gene>
    <name evidence="2" type="primary">czcA_7</name>
    <name evidence="2" type="ORF">R77591_04697</name>
</gene>
<dbReference type="PROSITE" id="PS51257">
    <property type="entry name" value="PROKAR_LIPOPROTEIN"/>
    <property type="match status" value="1"/>
</dbReference>
<dbReference type="GO" id="GO:0005886">
    <property type="term" value="C:plasma membrane"/>
    <property type="evidence" value="ECO:0007669"/>
    <property type="project" value="TreeGrafter"/>
</dbReference>
<dbReference type="GeneID" id="61390975"/>
<dbReference type="PRINTS" id="PR00702">
    <property type="entry name" value="ACRIFLAVINRP"/>
</dbReference>
<organism evidence="2 3">
    <name type="scientific">Ralstonia mannitolilytica</name>
    <dbReference type="NCBI Taxonomy" id="105219"/>
    <lineage>
        <taxon>Bacteria</taxon>
        <taxon>Pseudomonadati</taxon>
        <taxon>Pseudomonadota</taxon>
        <taxon>Betaproteobacteria</taxon>
        <taxon>Burkholderiales</taxon>
        <taxon>Burkholderiaceae</taxon>
        <taxon>Ralstonia</taxon>
    </lineage>
</organism>
<reference evidence="2" key="1">
    <citation type="submission" date="2023-07" db="EMBL/GenBank/DDBJ databases">
        <authorList>
            <person name="Peeters C."/>
        </authorList>
    </citation>
    <scope>NUCLEOTIDE SEQUENCE</scope>
    <source>
        <strain evidence="2">R-77591</strain>
    </source>
</reference>
<feature type="transmembrane region" description="Helical" evidence="1">
    <location>
        <begin position="474"/>
        <end position="499"/>
    </location>
</feature>
<dbReference type="SUPFAM" id="SSF82693">
    <property type="entry name" value="Multidrug efflux transporter AcrB pore domain, PN1, PN2, PC1 and PC2 subdomains"/>
    <property type="match status" value="2"/>
</dbReference>
<evidence type="ECO:0000313" key="2">
    <source>
        <dbReference type="EMBL" id="CAJ0696975.1"/>
    </source>
</evidence>